<gene>
    <name evidence="12" type="primary">serS</name>
    <name evidence="17" type="ORF">AVDCRST_MAG64-2855</name>
</gene>
<dbReference type="InterPro" id="IPR042103">
    <property type="entry name" value="SerRS_1_N_sf"/>
</dbReference>
<feature type="binding site" evidence="12 14">
    <location>
        <begin position="274"/>
        <end position="276"/>
    </location>
    <ligand>
        <name>ATP</name>
        <dbReference type="ChEBI" id="CHEBI:30616"/>
    </ligand>
</feature>
<feature type="site" description="Important for serine binding" evidence="13">
    <location>
        <position position="398"/>
    </location>
</feature>
<feature type="binding site" evidence="12">
    <location>
        <position position="398"/>
    </location>
    <ligand>
        <name>L-serine</name>
        <dbReference type="ChEBI" id="CHEBI:33384"/>
    </ligand>
</feature>
<dbReference type="PANTHER" id="PTHR43697:SF1">
    <property type="entry name" value="SERINE--TRNA LIGASE"/>
    <property type="match status" value="1"/>
</dbReference>
<dbReference type="CDD" id="cd00770">
    <property type="entry name" value="SerRS_core"/>
    <property type="match status" value="1"/>
</dbReference>
<comment type="caution">
    <text evidence="12">Lacks conserved residue(s) required for the propagation of feature annotation.</text>
</comment>
<feature type="binding site" evidence="13">
    <location>
        <position position="274"/>
    </location>
    <ligand>
        <name>L-serine</name>
        <dbReference type="ChEBI" id="CHEBI:33384"/>
    </ligand>
</feature>
<dbReference type="PROSITE" id="PS50862">
    <property type="entry name" value="AA_TRNA_LIGASE_II"/>
    <property type="match status" value="1"/>
</dbReference>
<evidence type="ECO:0000256" key="4">
    <source>
        <dbReference type="ARBA" id="ARBA00022490"/>
    </source>
</evidence>
<feature type="binding site" evidence="12 14">
    <location>
        <begin position="363"/>
        <end position="366"/>
    </location>
    <ligand>
        <name>ATP</name>
        <dbReference type="ChEBI" id="CHEBI:30616"/>
    </ligand>
</feature>
<dbReference type="AlphaFoldDB" id="A0A6J4PS61"/>
<evidence type="ECO:0000256" key="7">
    <source>
        <dbReference type="ARBA" id="ARBA00022840"/>
    </source>
</evidence>
<feature type="binding site" evidence="12 13">
    <location>
        <position position="297"/>
    </location>
    <ligand>
        <name>L-serine</name>
        <dbReference type="ChEBI" id="CHEBI:33384"/>
    </ligand>
</feature>
<dbReference type="UniPathway" id="UPA00906">
    <property type="reaction ID" value="UER00895"/>
</dbReference>
<evidence type="ECO:0000256" key="15">
    <source>
        <dbReference type="SAM" id="Coils"/>
    </source>
</evidence>
<dbReference type="GO" id="GO:0004828">
    <property type="term" value="F:serine-tRNA ligase activity"/>
    <property type="evidence" value="ECO:0007669"/>
    <property type="project" value="UniProtKB-UniRule"/>
</dbReference>
<evidence type="ECO:0000256" key="11">
    <source>
        <dbReference type="ARBA" id="ARBA00048823"/>
    </source>
</evidence>
<dbReference type="EMBL" id="CADCUQ010000650">
    <property type="protein sequence ID" value="CAA9420795.1"/>
    <property type="molecule type" value="Genomic_DNA"/>
</dbReference>
<dbReference type="InterPro" id="IPR010978">
    <property type="entry name" value="tRNA-bd_arm"/>
</dbReference>
<feature type="coiled-coil region" evidence="15">
    <location>
        <begin position="30"/>
        <end position="93"/>
    </location>
</feature>
<dbReference type="EC" id="6.1.1.11" evidence="12"/>
<dbReference type="Pfam" id="PF02403">
    <property type="entry name" value="Seryl_tRNA_N"/>
    <property type="match status" value="1"/>
</dbReference>
<feature type="binding site" evidence="12">
    <location>
        <begin position="243"/>
        <end position="245"/>
    </location>
    <ligand>
        <name>L-serine</name>
        <dbReference type="ChEBI" id="CHEBI:33384"/>
    </ligand>
</feature>
<comment type="catalytic activity">
    <reaction evidence="11 12">
        <text>tRNA(Ser) + L-serine + ATP = L-seryl-tRNA(Ser) + AMP + diphosphate + H(+)</text>
        <dbReference type="Rhea" id="RHEA:12292"/>
        <dbReference type="Rhea" id="RHEA-COMP:9669"/>
        <dbReference type="Rhea" id="RHEA-COMP:9703"/>
        <dbReference type="ChEBI" id="CHEBI:15378"/>
        <dbReference type="ChEBI" id="CHEBI:30616"/>
        <dbReference type="ChEBI" id="CHEBI:33019"/>
        <dbReference type="ChEBI" id="CHEBI:33384"/>
        <dbReference type="ChEBI" id="CHEBI:78442"/>
        <dbReference type="ChEBI" id="CHEBI:78533"/>
        <dbReference type="ChEBI" id="CHEBI:456215"/>
        <dbReference type="EC" id="6.1.1.11"/>
    </reaction>
</comment>
<dbReference type="SUPFAM" id="SSF46589">
    <property type="entry name" value="tRNA-binding arm"/>
    <property type="match status" value="1"/>
</dbReference>
<dbReference type="GO" id="GO:0005737">
    <property type="term" value="C:cytoplasm"/>
    <property type="evidence" value="ECO:0007669"/>
    <property type="project" value="UniProtKB-SubCell"/>
</dbReference>
<dbReference type="PRINTS" id="PR00981">
    <property type="entry name" value="TRNASYNTHSER"/>
</dbReference>
<keyword evidence="7 12" id="KW-0067">ATP-binding</keyword>
<comment type="pathway">
    <text evidence="2 12">Aminoacyl-tRNA biosynthesis; selenocysteinyl-tRNA(Sec) biosynthesis; L-seryl-tRNA(Sec) from L-serine and tRNA(Sec): step 1/1.</text>
</comment>
<organism evidence="17">
    <name type="scientific">uncultured Phycisphaerae bacterium</name>
    <dbReference type="NCBI Taxonomy" id="904963"/>
    <lineage>
        <taxon>Bacteria</taxon>
        <taxon>Pseudomonadati</taxon>
        <taxon>Planctomycetota</taxon>
        <taxon>Phycisphaerae</taxon>
        <taxon>environmental samples</taxon>
    </lineage>
</organism>
<evidence type="ECO:0000256" key="8">
    <source>
        <dbReference type="ARBA" id="ARBA00022917"/>
    </source>
</evidence>
<evidence type="ECO:0000256" key="1">
    <source>
        <dbReference type="ARBA" id="ARBA00004496"/>
    </source>
</evidence>
<dbReference type="GO" id="GO:0005524">
    <property type="term" value="F:ATP binding"/>
    <property type="evidence" value="ECO:0007669"/>
    <property type="project" value="UniProtKB-UniRule"/>
</dbReference>
<dbReference type="PIRSF" id="PIRSF001529">
    <property type="entry name" value="Ser-tRNA-synth_IIa"/>
    <property type="match status" value="1"/>
</dbReference>
<reference evidence="17" key="1">
    <citation type="submission" date="2020-02" db="EMBL/GenBank/DDBJ databases">
        <authorList>
            <person name="Meier V. D."/>
        </authorList>
    </citation>
    <scope>NUCLEOTIDE SEQUENCE</scope>
    <source>
        <strain evidence="17">AVDCRST_MAG64</strain>
    </source>
</reference>
<dbReference type="SUPFAM" id="SSF55681">
    <property type="entry name" value="Class II aaRS and biotin synthetases"/>
    <property type="match status" value="1"/>
</dbReference>
<feature type="domain" description="Aminoacyl-transfer RNA synthetases class-II family profile" evidence="16">
    <location>
        <begin position="150"/>
        <end position="423"/>
    </location>
</feature>
<comment type="domain">
    <text evidence="12">Consists of two distinct domains, a catalytic core and a N-terminal extension that is involved in tRNA binding.</text>
</comment>
<evidence type="ECO:0000313" key="17">
    <source>
        <dbReference type="EMBL" id="CAA9420795.1"/>
    </source>
</evidence>
<comment type="subcellular location">
    <subcellularLocation>
        <location evidence="1 12">Cytoplasm</location>
    </subcellularLocation>
</comment>
<evidence type="ECO:0000256" key="13">
    <source>
        <dbReference type="PIRSR" id="PIRSR001529-1"/>
    </source>
</evidence>
<evidence type="ECO:0000256" key="12">
    <source>
        <dbReference type="HAMAP-Rule" id="MF_00176"/>
    </source>
</evidence>
<dbReference type="InterPro" id="IPR015866">
    <property type="entry name" value="Ser-tRNA-synth_1_N"/>
</dbReference>
<evidence type="ECO:0000256" key="10">
    <source>
        <dbReference type="ARBA" id="ARBA00047929"/>
    </source>
</evidence>
<name>A0A6J4PS61_9BACT</name>
<keyword evidence="6 12" id="KW-0547">Nucleotide-binding</keyword>
<dbReference type="HAMAP" id="MF_00176">
    <property type="entry name" value="Ser_tRNA_synth_type1"/>
    <property type="match status" value="1"/>
</dbReference>
<keyword evidence="4 12" id="KW-0963">Cytoplasm</keyword>
<protein>
    <recommendedName>
        <fullName evidence="12">Serine--tRNA ligase</fullName>
        <ecNumber evidence="12">6.1.1.11</ecNumber>
    </recommendedName>
    <alternativeName>
        <fullName evidence="12">Seryl-tRNA synthetase</fullName>
        <shortName evidence="12">SerRS</shortName>
    </alternativeName>
    <alternativeName>
        <fullName evidence="12">Seryl-tRNA(Ser/Sec) synthetase</fullName>
    </alternativeName>
</protein>
<evidence type="ECO:0000256" key="6">
    <source>
        <dbReference type="ARBA" id="ARBA00022741"/>
    </source>
</evidence>
<evidence type="ECO:0000259" key="16">
    <source>
        <dbReference type="PROSITE" id="PS50862"/>
    </source>
</evidence>
<comment type="function">
    <text evidence="12">Catalyzes the attachment of serine to tRNA(Ser). Is also able to aminoacylate tRNA(Sec) with serine, to form the misacylated tRNA L-seryl-tRNA(Sec), which will be further converted into selenocysteinyl-tRNA(Sec).</text>
</comment>
<keyword evidence="8 12" id="KW-0648">Protein biosynthesis</keyword>
<evidence type="ECO:0000256" key="14">
    <source>
        <dbReference type="PIRSR" id="PIRSR001529-2"/>
    </source>
</evidence>
<keyword evidence="9 12" id="KW-0030">Aminoacyl-tRNA synthetase</keyword>
<dbReference type="InterPro" id="IPR002317">
    <property type="entry name" value="Ser-tRNA-ligase_type_1"/>
</dbReference>
<dbReference type="GO" id="GO:0016260">
    <property type="term" value="P:selenocysteine biosynthetic process"/>
    <property type="evidence" value="ECO:0007669"/>
    <property type="project" value="UniProtKB-UniRule"/>
</dbReference>
<comment type="similarity">
    <text evidence="3 12">Belongs to the class-II aminoacyl-tRNA synthetase family. Type-1 seryl-tRNA synthetase subfamily.</text>
</comment>
<comment type="catalytic activity">
    <reaction evidence="10 12">
        <text>tRNA(Sec) + L-serine + ATP = L-seryl-tRNA(Sec) + AMP + diphosphate + H(+)</text>
        <dbReference type="Rhea" id="RHEA:42580"/>
        <dbReference type="Rhea" id="RHEA-COMP:9742"/>
        <dbReference type="Rhea" id="RHEA-COMP:10128"/>
        <dbReference type="ChEBI" id="CHEBI:15378"/>
        <dbReference type="ChEBI" id="CHEBI:30616"/>
        <dbReference type="ChEBI" id="CHEBI:33019"/>
        <dbReference type="ChEBI" id="CHEBI:33384"/>
        <dbReference type="ChEBI" id="CHEBI:78442"/>
        <dbReference type="ChEBI" id="CHEBI:78533"/>
        <dbReference type="ChEBI" id="CHEBI:456215"/>
        <dbReference type="EC" id="6.1.1.11"/>
    </reaction>
</comment>
<dbReference type="Pfam" id="PF00587">
    <property type="entry name" value="tRNA-synt_2b"/>
    <property type="match status" value="1"/>
</dbReference>
<evidence type="ECO:0000256" key="9">
    <source>
        <dbReference type="ARBA" id="ARBA00023146"/>
    </source>
</evidence>
<dbReference type="Gene3D" id="3.30.930.10">
    <property type="entry name" value="Bira Bifunctional Protein, Domain 2"/>
    <property type="match status" value="1"/>
</dbReference>
<evidence type="ECO:0000256" key="2">
    <source>
        <dbReference type="ARBA" id="ARBA00005045"/>
    </source>
</evidence>
<dbReference type="InterPro" id="IPR002314">
    <property type="entry name" value="aa-tRNA-synt_IIb"/>
</dbReference>
<dbReference type="Gene3D" id="1.10.287.40">
    <property type="entry name" value="Serine-tRNA synthetase, tRNA binding domain"/>
    <property type="match status" value="1"/>
</dbReference>
<dbReference type="NCBIfam" id="TIGR00414">
    <property type="entry name" value="serS"/>
    <property type="match status" value="1"/>
</dbReference>
<comment type="subunit">
    <text evidence="12">Homodimer. The tRNA molecule binds across the dimer.</text>
</comment>
<evidence type="ECO:0000256" key="5">
    <source>
        <dbReference type="ARBA" id="ARBA00022598"/>
    </source>
</evidence>
<keyword evidence="15" id="KW-0175">Coiled coil</keyword>
<feature type="binding site" evidence="13">
    <location>
        <position position="243"/>
    </location>
    <ligand>
        <name>L-serine</name>
        <dbReference type="ChEBI" id="CHEBI:33384"/>
    </ligand>
</feature>
<proteinExistence type="inferred from homology"/>
<sequence>MIDLKDVRENPGRYREAARLKRIDVDIDRLLALEEQRRSLDGRRQQLTAEKNAVGKQIGPIAGRLKKAAGDEQAALRAEQDRLQARAAEIKAEEQSLADGVAALEPQIEEILLRGVQPPDPEVPVGKDDSENVEVKRWGDVRSFDFAPKDHIALGQQLGIVDFERGVKLAGSRSYFLLGDGALLHQAVLRLAQDMMVERGFVPMAVPVLVREDAMRGTGYFPLGREQSYAMSNEDPAKFLVGTAEVSLTAFHMGETLELKDLPRKTVAMSPCFRREAGTYGKDTAGLYRIHQFDKVEQVIVCRNDVEESKRWHQEILKNAEDVLQRLGLPYRVVMVCTGDLGQGQAAKYDIETWMPSRDSYGETHSASRFYDFQARRLNLRYRDADGKLRFCHTLNNTVIASPRVLIPILELYQNADGSVTVPDALRPYMGGRERIGGR</sequence>
<dbReference type="InterPro" id="IPR033729">
    <property type="entry name" value="SerRS_core"/>
</dbReference>
<keyword evidence="5 12" id="KW-0436">Ligase</keyword>
<feature type="binding site" evidence="13">
    <location>
        <position position="396"/>
    </location>
    <ligand>
        <name>L-serine</name>
        <dbReference type="ChEBI" id="CHEBI:33384"/>
    </ligand>
</feature>
<dbReference type="InterPro" id="IPR006195">
    <property type="entry name" value="aa-tRNA-synth_II"/>
</dbReference>
<accession>A0A6J4PS61</accession>
<dbReference type="InterPro" id="IPR045864">
    <property type="entry name" value="aa-tRNA-synth_II/BPL/LPL"/>
</dbReference>
<evidence type="ECO:0000256" key="3">
    <source>
        <dbReference type="ARBA" id="ARBA00010728"/>
    </source>
</evidence>
<dbReference type="PANTHER" id="PTHR43697">
    <property type="entry name" value="SERYL-TRNA SYNTHETASE"/>
    <property type="match status" value="1"/>
</dbReference>
<dbReference type="GO" id="GO:0006434">
    <property type="term" value="P:seryl-tRNA aminoacylation"/>
    <property type="evidence" value="ECO:0007669"/>
    <property type="project" value="UniProtKB-UniRule"/>
</dbReference>